<comment type="function">
    <text evidence="2">Specifically binds 5-hydroxymethylcytosine (5hmC), suggesting that it acts as a specific reader of 5hmC.</text>
</comment>
<evidence type="ECO:0000256" key="6">
    <source>
        <dbReference type="ARBA" id="ARBA00021234"/>
    </source>
</evidence>
<comment type="catalytic activity">
    <reaction evidence="15">
        <text>12-octadecanoyloxy-octadecanoate + H2O = 12-hydroxyoctadecanoate + octadecanoate + H(+)</text>
        <dbReference type="Rhea" id="RHEA:52080"/>
        <dbReference type="ChEBI" id="CHEBI:15377"/>
        <dbReference type="ChEBI" id="CHEBI:15378"/>
        <dbReference type="ChEBI" id="CHEBI:25629"/>
        <dbReference type="ChEBI" id="CHEBI:84201"/>
        <dbReference type="ChEBI" id="CHEBI:136330"/>
    </reaction>
    <physiologicalReaction direction="left-to-right" evidence="15">
        <dbReference type="Rhea" id="RHEA:52081"/>
    </physiologicalReaction>
</comment>
<keyword evidence="11 24" id="KW-0472">Membrane</keyword>
<evidence type="ECO:0000256" key="12">
    <source>
        <dbReference type="ARBA" id="ARBA00047368"/>
    </source>
</evidence>
<evidence type="ECO:0000256" key="20">
    <source>
        <dbReference type="ARBA" id="ARBA00049322"/>
    </source>
</evidence>
<comment type="catalytic activity">
    <reaction evidence="18">
        <text>9-octadecanoyloxy-octadecanoate + H2O = 9-hydroxy-octadecanoate + octadecanoate + H(+)</text>
        <dbReference type="Rhea" id="RHEA:52096"/>
        <dbReference type="ChEBI" id="CHEBI:15377"/>
        <dbReference type="ChEBI" id="CHEBI:15378"/>
        <dbReference type="ChEBI" id="CHEBI:25629"/>
        <dbReference type="ChEBI" id="CHEBI:136286"/>
        <dbReference type="ChEBI" id="CHEBI:136373"/>
    </reaction>
    <physiologicalReaction direction="left-to-right" evidence="18">
        <dbReference type="Rhea" id="RHEA:52097"/>
    </physiologicalReaction>
</comment>
<dbReference type="AlphaFoldDB" id="A0A8S9XGZ3"/>
<comment type="subcellular location">
    <subcellularLocation>
        <location evidence="3">Endomembrane system</location>
        <topology evidence="3">Multi-pass membrane protein</topology>
    </subcellularLocation>
</comment>
<feature type="repeat" description="WD" evidence="22">
    <location>
        <begin position="400"/>
        <end position="432"/>
    </location>
</feature>
<feature type="region of interest" description="Disordered" evidence="23">
    <location>
        <begin position="119"/>
        <end position="143"/>
    </location>
</feature>
<proteinExistence type="inferred from homology"/>
<dbReference type="GO" id="GO:0016020">
    <property type="term" value="C:membrane"/>
    <property type="evidence" value="ECO:0007669"/>
    <property type="project" value="InterPro"/>
</dbReference>
<gene>
    <name evidence="25" type="ORF">GE061_016717</name>
</gene>
<dbReference type="Pfam" id="PF04750">
    <property type="entry name" value="Far-17a_AIG1"/>
    <property type="match status" value="1"/>
</dbReference>
<evidence type="ECO:0000256" key="5">
    <source>
        <dbReference type="ARBA" id="ARBA00009300"/>
    </source>
</evidence>
<keyword evidence="10 24" id="KW-1133">Transmembrane helix</keyword>
<dbReference type="GO" id="GO:0012505">
    <property type="term" value="C:endomembrane system"/>
    <property type="evidence" value="ECO:0007669"/>
    <property type="project" value="UniProtKB-SubCell"/>
</dbReference>
<sequence length="772" mass="87162">MATSRRSSRAKQVVDYAKLLEGDSEADDTFISNSKKRRRGEHRERSPVDSAVGPAEEECQEEEVNPKDEDESTTWVSAELSEYEKTIMKNIEERNRFMVALGFPEAVKDLKACLPVKVEQEKPKTKRSRPSLPKEVLPPREPSRRLRNMAAASKVEVAEDEEKENHVKTDDRLLGTMEMEEGLKVEVNCDVSYNPDLDLSACDIVQYKHQLTSMKFLKLARMNTSRIQSLHVHQSMPNPLIFSGDKYGNFSIWRPNCAEDAKDEVITHSAHRGGLNCISTSLEDKSVLYTTGYDGTILKVEMNKGQFTNIFATDFEDDVSHITWHDEFEPRRFLVAHGRGDVGILDASAGKTVQKWIDCFPRSVKTVQHHPTQSHYFVAASGTGNVKIFDVRNPKECVTEEIHGRSVSSAFFSPDGNSLLTNSFDDHVRVFDTSVISMSLKKTASYVHNNHTGRWLTPFKAVWVPQRNDVFHIGSMLNNPRRVRFYTANSEGVLMDLIDYDNLEYICSTQAMHPQLPLIACANSSGKLTDDRDRFYIVPSQSVLQLQLTPKKSLKNGDNPHNKEHKSLEVLGKYSLRYLTNWTFGLQMIYFAVSVLGHLLGVIGASRLKNKIHGVSDYMFMAIATPMALVVSIVFWALYSIDRELVFPKVLDLVIPVWVNQSIHSINAICAIIDIFIINHRVPSGKSSIVGLLTYLLAYAVCLFGTYFQTGIWLYPVLKELNWPMRVAFALSTVVIALLTLGFTRVLQSMIWGKTPAGGAEKKKKATKQKKK</sequence>
<evidence type="ECO:0000256" key="2">
    <source>
        <dbReference type="ARBA" id="ARBA00002530"/>
    </source>
</evidence>
<comment type="catalytic activity">
    <reaction evidence="12">
        <text>12-hexadecanoyloxy-octadecanoate + H2O = 12-hydroxyoctadecanoate + hexadecanoate + H(+)</text>
        <dbReference type="Rhea" id="RHEA:52056"/>
        <dbReference type="ChEBI" id="CHEBI:7896"/>
        <dbReference type="ChEBI" id="CHEBI:15377"/>
        <dbReference type="ChEBI" id="CHEBI:15378"/>
        <dbReference type="ChEBI" id="CHEBI:83677"/>
        <dbReference type="ChEBI" id="CHEBI:84201"/>
    </reaction>
    <physiologicalReaction direction="left-to-right" evidence="12">
        <dbReference type="Rhea" id="RHEA:52057"/>
    </physiologicalReaction>
</comment>
<evidence type="ECO:0000256" key="3">
    <source>
        <dbReference type="ARBA" id="ARBA00004127"/>
    </source>
</evidence>
<evidence type="ECO:0000256" key="15">
    <source>
        <dbReference type="ARBA" id="ARBA00048680"/>
    </source>
</evidence>
<evidence type="ECO:0000313" key="25">
    <source>
        <dbReference type="EMBL" id="KAF6208263.1"/>
    </source>
</evidence>
<comment type="similarity">
    <text evidence="5">Belongs to the AIG1 family.</text>
</comment>
<dbReference type="PANTHER" id="PTHR14773">
    <property type="entry name" value="WD REPEAT-CONTAINING PROTEIN 76"/>
    <property type="match status" value="1"/>
</dbReference>
<dbReference type="InterPro" id="IPR006838">
    <property type="entry name" value="ADTRP_AIG1"/>
</dbReference>
<evidence type="ECO:0000256" key="22">
    <source>
        <dbReference type="PROSITE-ProRule" id="PRU00221"/>
    </source>
</evidence>
<feature type="transmembrane region" description="Helical" evidence="24">
    <location>
        <begin position="689"/>
        <end position="715"/>
    </location>
</feature>
<evidence type="ECO:0000256" key="11">
    <source>
        <dbReference type="ARBA" id="ARBA00023136"/>
    </source>
</evidence>
<dbReference type="SMART" id="SM00320">
    <property type="entry name" value="WD40"/>
    <property type="match status" value="5"/>
</dbReference>
<feature type="transmembrane region" description="Helical" evidence="24">
    <location>
        <begin position="584"/>
        <end position="606"/>
    </location>
</feature>
<dbReference type="InterPro" id="IPR015943">
    <property type="entry name" value="WD40/YVTN_repeat-like_dom_sf"/>
</dbReference>
<comment type="catalytic activity">
    <reaction evidence="14">
        <text>9-hexadecanoyloxy-octadecanoate + H2O = 9-hydroxy-octadecanoate + hexadecanoate + H(+)</text>
        <dbReference type="Rhea" id="RHEA:52052"/>
        <dbReference type="ChEBI" id="CHEBI:7896"/>
        <dbReference type="ChEBI" id="CHEBI:15377"/>
        <dbReference type="ChEBI" id="CHEBI:15378"/>
        <dbReference type="ChEBI" id="CHEBI:83670"/>
        <dbReference type="ChEBI" id="CHEBI:136286"/>
    </reaction>
    <physiologicalReaction direction="left-to-right" evidence="14">
        <dbReference type="Rhea" id="RHEA:52053"/>
    </physiologicalReaction>
</comment>
<evidence type="ECO:0000256" key="13">
    <source>
        <dbReference type="ARBA" id="ARBA00047427"/>
    </source>
</evidence>
<evidence type="ECO:0000256" key="4">
    <source>
        <dbReference type="ARBA" id="ARBA00005434"/>
    </source>
</evidence>
<evidence type="ECO:0000256" key="9">
    <source>
        <dbReference type="ARBA" id="ARBA00022737"/>
    </source>
</evidence>
<comment type="caution">
    <text evidence="25">The sequence shown here is derived from an EMBL/GenBank/DDBJ whole genome shotgun (WGS) entry which is preliminary data.</text>
</comment>
<evidence type="ECO:0000256" key="23">
    <source>
        <dbReference type="SAM" id="MobiDB-lite"/>
    </source>
</evidence>
<evidence type="ECO:0000256" key="10">
    <source>
        <dbReference type="ARBA" id="ARBA00022989"/>
    </source>
</evidence>
<evidence type="ECO:0000256" key="7">
    <source>
        <dbReference type="ARBA" id="ARBA00022574"/>
    </source>
</evidence>
<keyword evidence="9" id="KW-0677">Repeat</keyword>
<dbReference type="InterPro" id="IPR036322">
    <property type="entry name" value="WD40_repeat_dom_sf"/>
</dbReference>
<dbReference type="InterPro" id="IPR001680">
    <property type="entry name" value="WD40_rpt"/>
</dbReference>
<evidence type="ECO:0000256" key="17">
    <source>
        <dbReference type="ARBA" id="ARBA00048800"/>
    </source>
</evidence>
<feature type="transmembrane region" description="Helical" evidence="24">
    <location>
        <begin position="618"/>
        <end position="638"/>
    </location>
</feature>
<evidence type="ECO:0000256" key="18">
    <source>
        <dbReference type="ARBA" id="ARBA00049221"/>
    </source>
</evidence>
<dbReference type="EMBL" id="WIXP02000007">
    <property type="protein sequence ID" value="KAF6208263.1"/>
    <property type="molecule type" value="Genomic_DNA"/>
</dbReference>
<dbReference type="Gene3D" id="2.130.10.10">
    <property type="entry name" value="YVTN repeat-like/Quinoprotein amine dehydrogenase"/>
    <property type="match status" value="1"/>
</dbReference>
<organism evidence="25 26">
    <name type="scientific">Apolygus lucorum</name>
    <name type="common">Small green plant bug</name>
    <name type="synonym">Lygocoris lucorum</name>
    <dbReference type="NCBI Taxonomy" id="248454"/>
    <lineage>
        <taxon>Eukaryota</taxon>
        <taxon>Metazoa</taxon>
        <taxon>Ecdysozoa</taxon>
        <taxon>Arthropoda</taxon>
        <taxon>Hexapoda</taxon>
        <taxon>Insecta</taxon>
        <taxon>Pterygota</taxon>
        <taxon>Neoptera</taxon>
        <taxon>Paraneoptera</taxon>
        <taxon>Hemiptera</taxon>
        <taxon>Heteroptera</taxon>
        <taxon>Panheteroptera</taxon>
        <taxon>Cimicomorpha</taxon>
        <taxon>Miridae</taxon>
        <taxon>Mirini</taxon>
        <taxon>Apolygus</taxon>
    </lineage>
</organism>
<dbReference type="Proteomes" id="UP000466442">
    <property type="component" value="Unassembled WGS sequence"/>
</dbReference>
<comment type="catalytic activity">
    <reaction evidence="1">
        <text>9-(9Z-hexadecenoyloxy)-octadecanoate + H2O = (9Z)-hexadecenoate + 9-hydroxy-octadecanoate + H(+)</text>
        <dbReference type="Rhea" id="RHEA:52068"/>
        <dbReference type="ChEBI" id="CHEBI:15377"/>
        <dbReference type="ChEBI" id="CHEBI:15378"/>
        <dbReference type="ChEBI" id="CHEBI:32372"/>
        <dbReference type="ChEBI" id="CHEBI:136286"/>
        <dbReference type="ChEBI" id="CHEBI:136309"/>
    </reaction>
    <physiologicalReaction direction="left-to-right" evidence="1">
        <dbReference type="Rhea" id="RHEA:52069"/>
    </physiologicalReaction>
</comment>
<feature type="transmembrane region" description="Helical" evidence="24">
    <location>
        <begin position="658"/>
        <end position="677"/>
    </location>
</feature>
<dbReference type="SUPFAM" id="SSF50978">
    <property type="entry name" value="WD40 repeat-like"/>
    <property type="match status" value="1"/>
</dbReference>
<evidence type="ECO:0000256" key="19">
    <source>
        <dbReference type="ARBA" id="ARBA00049296"/>
    </source>
</evidence>
<comment type="catalytic activity">
    <reaction evidence="13">
        <text>13-octadecanoyloxy-octadecanoate + H2O = 13-hydroxy-octadecanoate + octadecanoate + H(+)</text>
        <dbReference type="Rhea" id="RHEA:52084"/>
        <dbReference type="ChEBI" id="CHEBI:15377"/>
        <dbReference type="ChEBI" id="CHEBI:15378"/>
        <dbReference type="ChEBI" id="CHEBI:25629"/>
        <dbReference type="ChEBI" id="CHEBI:136304"/>
        <dbReference type="ChEBI" id="CHEBI:136335"/>
    </reaction>
    <physiologicalReaction direction="left-to-right" evidence="13">
        <dbReference type="Rhea" id="RHEA:52085"/>
    </physiologicalReaction>
</comment>
<keyword evidence="26" id="KW-1185">Reference proteome</keyword>
<dbReference type="OrthoDB" id="9890280at2759"/>
<evidence type="ECO:0000313" key="26">
    <source>
        <dbReference type="Proteomes" id="UP000466442"/>
    </source>
</evidence>
<comment type="similarity">
    <text evidence="4">Belongs to the WD repeat DDB2/WDR76 family.</text>
</comment>
<dbReference type="GO" id="GO:0005634">
    <property type="term" value="C:nucleus"/>
    <property type="evidence" value="ECO:0007669"/>
    <property type="project" value="TreeGrafter"/>
</dbReference>
<evidence type="ECO:0000256" key="1">
    <source>
        <dbReference type="ARBA" id="ARBA00000923"/>
    </source>
</evidence>
<keyword evidence="8 24" id="KW-0812">Transmembrane</keyword>
<feature type="region of interest" description="Disordered" evidence="23">
    <location>
        <begin position="25"/>
        <end position="78"/>
    </location>
</feature>
<evidence type="ECO:0000256" key="14">
    <source>
        <dbReference type="ARBA" id="ARBA00047863"/>
    </source>
</evidence>
<keyword evidence="7 22" id="KW-0853">WD repeat</keyword>
<dbReference type="PROSITE" id="PS50082">
    <property type="entry name" value="WD_REPEATS_2"/>
    <property type="match status" value="1"/>
</dbReference>
<evidence type="ECO:0000256" key="8">
    <source>
        <dbReference type="ARBA" id="ARBA00022692"/>
    </source>
</evidence>
<evidence type="ECO:0000256" key="21">
    <source>
        <dbReference type="ARBA" id="ARBA00049428"/>
    </source>
</evidence>
<comment type="catalytic activity">
    <reaction evidence="16">
        <text>12-(9Z-octadecenoyloxy)-octadecanoate + H2O = 12-hydroxyoctadecanoate + (9Z)-octadecenoate + H(+)</text>
        <dbReference type="Rhea" id="RHEA:52060"/>
        <dbReference type="ChEBI" id="CHEBI:15377"/>
        <dbReference type="ChEBI" id="CHEBI:15378"/>
        <dbReference type="ChEBI" id="CHEBI:30823"/>
        <dbReference type="ChEBI" id="CHEBI:84201"/>
        <dbReference type="ChEBI" id="CHEBI:136302"/>
    </reaction>
    <physiologicalReaction direction="left-to-right" evidence="16">
        <dbReference type="Rhea" id="RHEA:52061"/>
    </physiologicalReaction>
</comment>
<evidence type="ECO:0000256" key="16">
    <source>
        <dbReference type="ARBA" id="ARBA00048701"/>
    </source>
</evidence>
<dbReference type="GO" id="GO:0003677">
    <property type="term" value="F:DNA binding"/>
    <property type="evidence" value="ECO:0007669"/>
    <property type="project" value="TreeGrafter"/>
</dbReference>
<comment type="catalytic activity">
    <reaction evidence="21">
        <text>12-(9Z-hexadecenoyloxy)-octadecanoate + H2O = 12-hydroxyoctadecanoate + (9Z)-hexadecenoate + H(+)</text>
        <dbReference type="Rhea" id="RHEA:52072"/>
        <dbReference type="ChEBI" id="CHEBI:15377"/>
        <dbReference type="ChEBI" id="CHEBI:15378"/>
        <dbReference type="ChEBI" id="CHEBI:32372"/>
        <dbReference type="ChEBI" id="CHEBI:84201"/>
        <dbReference type="ChEBI" id="CHEBI:136312"/>
    </reaction>
    <physiologicalReaction direction="left-to-right" evidence="21">
        <dbReference type="Rhea" id="RHEA:52073"/>
    </physiologicalReaction>
</comment>
<comment type="catalytic activity">
    <reaction evidence="17">
        <text>9-(9Z-octadecenoyloxy)-octadecanoate + H2O = 9-hydroxy-octadecanoate + (9Z)-octadecenoate + H(+)</text>
        <dbReference type="Rhea" id="RHEA:52048"/>
        <dbReference type="ChEBI" id="CHEBI:15377"/>
        <dbReference type="ChEBI" id="CHEBI:15378"/>
        <dbReference type="ChEBI" id="CHEBI:30823"/>
        <dbReference type="ChEBI" id="CHEBI:136282"/>
        <dbReference type="ChEBI" id="CHEBI:136286"/>
    </reaction>
    <physiologicalReaction direction="left-to-right" evidence="17">
        <dbReference type="Rhea" id="RHEA:52049"/>
    </physiologicalReaction>
</comment>
<evidence type="ECO:0000256" key="24">
    <source>
        <dbReference type="SAM" id="Phobius"/>
    </source>
</evidence>
<dbReference type="Pfam" id="PF00400">
    <property type="entry name" value="WD40"/>
    <property type="match status" value="1"/>
</dbReference>
<name>A0A8S9XGZ3_APOLU</name>
<comment type="catalytic activity">
    <reaction evidence="19">
        <text>13-(9Z-octadecenoyloxy)-octadecanoate + H2O = 13-hydroxy-octadecanoate + (9Z)-octadecenoate + H(+)</text>
        <dbReference type="Rhea" id="RHEA:52064"/>
        <dbReference type="ChEBI" id="CHEBI:15377"/>
        <dbReference type="ChEBI" id="CHEBI:15378"/>
        <dbReference type="ChEBI" id="CHEBI:30823"/>
        <dbReference type="ChEBI" id="CHEBI:136303"/>
        <dbReference type="ChEBI" id="CHEBI:136304"/>
    </reaction>
    <physiologicalReaction direction="left-to-right" evidence="19">
        <dbReference type="Rhea" id="RHEA:52065"/>
    </physiologicalReaction>
</comment>
<comment type="catalytic activity">
    <reaction evidence="20">
        <text>13-(9Z-hexadecenoyloxy)-octadecanoate + H2O = 13-hydroxy-octadecanoate + (9Z)-hexadecenoate + H(+)</text>
        <dbReference type="Rhea" id="RHEA:52076"/>
        <dbReference type="ChEBI" id="CHEBI:15377"/>
        <dbReference type="ChEBI" id="CHEBI:15378"/>
        <dbReference type="ChEBI" id="CHEBI:32372"/>
        <dbReference type="ChEBI" id="CHEBI:136304"/>
        <dbReference type="ChEBI" id="CHEBI:136315"/>
    </reaction>
    <physiologicalReaction direction="left-to-right" evidence="20">
        <dbReference type="Rhea" id="RHEA:52077"/>
    </physiologicalReaction>
</comment>
<dbReference type="InterPro" id="IPR050853">
    <property type="entry name" value="WD_repeat_DNA-damage-binding"/>
</dbReference>
<dbReference type="PANTHER" id="PTHR14773:SF0">
    <property type="entry name" value="WD REPEAT-CONTAINING PROTEIN 76"/>
    <property type="match status" value="1"/>
</dbReference>
<feature type="compositionally biased region" description="Acidic residues" evidence="23">
    <location>
        <begin position="55"/>
        <end position="72"/>
    </location>
</feature>
<reference evidence="25" key="1">
    <citation type="journal article" date="2021" name="Mol. Ecol. Resour.">
        <title>Apolygus lucorum genome provides insights into omnivorousness and mesophyll feeding.</title>
        <authorList>
            <person name="Liu Y."/>
            <person name="Liu H."/>
            <person name="Wang H."/>
            <person name="Huang T."/>
            <person name="Liu B."/>
            <person name="Yang B."/>
            <person name="Yin L."/>
            <person name="Li B."/>
            <person name="Zhang Y."/>
            <person name="Zhang S."/>
            <person name="Jiang F."/>
            <person name="Zhang X."/>
            <person name="Ren Y."/>
            <person name="Wang B."/>
            <person name="Wang S."/>
            <person name="Lu Y."/>
            <person name="Wu K."/>
            <person name="Fan W."/>
            <person name="Wang G."/>
        </authorList>
    </citation>
    <scope>NUCLEOTIDE SEQUENCE</scope>
    <source>
        <strain evidence="25">12Hb</strain>
    </source>
</reference>
<accession>A0A8S9XGZ3</accession>
<protein>
    <recommendedName>
        <fullName evidence="6">WD repeat-containing protein 76</fullName>
    </recommendedName>
</protein>
<feature type="transmembrane region" description="Helical" evidence="24">
    <location>
        <begin position="727"/>
        <end position="747"/>
    </location>
</feature>
<dbReference type="GO" id="GO:2000001">
    <property type="term" value="P:regulation of DNA damage checkpoint"/>
    <property type="evidence" value="ECO:0007669"/>
    <property type="project" value="TreeGrafter"/>
</dbReference>